<protein>
    <submittedName>
        <fullName evidence="1">SETMR methyltransferase</fullName>
    </submittedName>
</protein>
<name>A0A836FQY5_9HYME</name>
<dbReference type="InterPro" id="IPR036397">
    <property type="entry name" value="RNaseH_sf"/>
</dbReference>
<accession>A0A836FQY5</accession>
<evidence type="ECO:0000313" key="2">
    <source>
        <dbReference type="Proteomes" id="UP000670152"/>
    </source>
</evidence>
<dbReference type="EMBL" id="JAANIB010001194">
    <property type="protein sequence ID" value="KAG5344048.1"/>
    <property type="molecule type" value="Genomic_DNA"/>
</dbReference>
<dbReference type="GO" id="GO:0032259">
    <property type="term" value="P:methylation"/>
    <property type="evidence" value="ECO:0007669"/>
    <property type="project" value="UniProtKB-KW"/>
</dbReference>
<dbReference type="GO" id="GO:0008168">
    <property type="term" value="F:methyltransferase activity"/>
    <property type="evidence" value="ECO:0007669"/>
    <property type="project" value="UniProtKB-KW"/>
</dbReference>
<proteinExistence type="predicted"/>
<dbReference type="OrthoDB" id="10034600at2759"/>
<sequence length="364" mass="42835">MQQVYGSQCLGRTAVFEWHKRFLKGRETLEDDKKSGRPILVRTPEMIEKVRDFVANDRNASLKMMEEALNISRETIRTILYEDLGKTKVCAKFVPHTLRSDQKSARINYSRDIVAAAENNPNFLKSIDMGDETWCFQYDPETKHQSAEWSIDTINDALNIFNSLHKRLQFTLEVDTSGRLSFLDMMLVIDNQRIIFDIYHKKTLSKRFLNFIHTFLNNCYPLSFIFSTIKQRLKFHIHNKHITRNSQEKDKYFTIPYVKSISESFLPISSMFHCKLVFSIPNTLKSFIKRGKDKLDFPSRKASHHDNAIMTVRQTVDFESPEAAVETFRTLISEVTASEWKKCFENWFERMQKSIDLKGEYFEK</sequence>
<keyword evidence="2" id="KW-1185">Reference proteome</keyword>
<feature type="non-terminal residue" evidence="1">
    <location>
        <position position="364"/>
    </location>
</feature>
<keyword evidence="1" id="KW-0489">Methyltransferase</keyword>
<reference evidence="1 2" key="1">
    <citation type="submission" date="2020-02" db="EMBL/GenBank/DDBJ databases">
        <title>Relaxed selection underlies rapid genomic changes in the transitions from sociality to social parasitism in ants.</title>
        <authorList>
            <person name="Bi X."/>
        </authorList>
    </citation>
    <scope>NUCLEOTIDE SEQUENCE [LARGE SCALE GENOMIC DNA]</scope>
    <source>
        <strain evidence="1">BGI-DK2014b</strain>
        <tissue evidence="1">Whole body</tissue>
    </source>
</reference>
<dbReference type="InterPro" id="IPR052709">
    <property type="entry name" value="Transposase-MT_Hybrid"/>
</dbReference>
<gene>
    <name evidence="1" type="primary">Setmar_29</name>
    <name evidence="1" type="ORF">G6Z77_0005413</name>
</gene>
<evidence type="ECO:0000313" key="1">
    <source>
        <dbReference type="EMBL" id="KAG5344048.1"/>
    </source>
</evidence>
<feature type="non-terminal residue" evidence="1">
    <location>
        <position position="1"/>
    </location>
</feature>
<dbReference type="GO" id="GO:0003676">
    <property type="term" value="F:nucleic acid binding"/>
    <property type="evidence" value="ECO:0007669"/>
    <property type="project" value="InterPro"/>
</dbReference>
<dbReference type="PANTHER" id="PTHR46060">
    <property type="entry name" value="MARINER MOS1 TRANSPOSASE-LIKE PROTEIN"/>
    <property type="match status" value="1"/>
</dbReference>
<dbReference type="PANTHER" id="PTHR46060:SF1">
    <property type="entry name" value="MARINER MOS1 TRANSPOSASE-LIKE PROTEIN"/>
    <property type="match status" value="1"/>
</dbReference>
<organism evidence="1 2">
    <name type="scientific">Acromyrmex heyeri</name>
    <dbReference type="NCBI Taxonomy" id="230685"/>
    <lineage>
        <taxon>Eukaryota</taxon>
        <taxon>Metazoa</taxon>
        <taxon>Ecdysozoa</taxon>
        <taxon>Arthropoda</taxon>
        <taxon>Hexapoda</taxon>
        <taxon>Insecta</taxon>
        <taxon>Pterygota</taxon>
        <taxon>Neoptera</taxon>
        <taxon>Endopterygota</taxon>
        <taxon>Hymenoptera</taxon>
        <taxon>Apocrita</taxon>
        <taxon>Aculeata</taxon>
        <taxon>Formicoidea</taxon>
        <taxon>Formicidae</taxon>
        <taxon>Myrmicinae</taxon>
        <taxon>Acromyrmex</taxon>
    </lineage>
</organism>
<keyword evidence="1" id="KW-0808">Transferase</keyword>
<comment type="caution">
    <text evidence="1">The sequence shown here is derived from an EMBL/GenBank/DDBJ whole genome shotgun (WGS) entry which is preliminary data.</text>
</comment>
<dbReference type="Proteomes" id="UP000670152">
    <property type="component" value="Unassembled WGS sequence"/>
</dbReference>
<dbReference type="AlphaFoldDB" id="A0A836FQY5"/>
<dbReference type="Gene3D" id="3.30.420.10">
    <property type="entry name" value="Ribonuclease H-like superfamily/Ribonuclease H"/>
    <property type="match status" value="1"/>
</dbReference>